<gene>
    <name evidence="1" type="ORF">SG35_012435</name>
</gene>
<protein>
    <submittedName>
        <fullName evidence="1">N-acetyltransferase</fullName>
    </submittedName>
</protein>
<evidence type="ECO:0000313" key="1">
    <source>
        <dbReference type="EMBL" id="WDE01369.1"/>
    </source>
</evidence>
<dbReference type="EMBL" id="CP059735">
    <property type="protein sequence ID" value="WDE01369.1"/>
    <property type="molecule type" value="Genomic_DNA"/>
</dbReference>
<dbReference type="PANTHER" id="PTHR47017:SF1">
    <property type="entry name" value="ACYL-COA"/>
    <property type="match status" value="1"/>
</dbReference>
<dbReference type="Proteomes" id="UP000032568">
    <property type="component" value="Chromosome"/>
</dbReference>
<proteinExistence type="predicted"/>
<sequence>MAVEQETDFDILYLDAISRVSADIWDGLFQRRDPFVRHAYLSALEQSDCVGADSGWQVSHLVVKNRQDGTVAALMPLYIKSHSFGEYLFDWSWAEAYQKHGFEYYPKLVSAIPFTPVAGERLAIAGDYQVYQKKIARQVTRALLNKARELNAQTVQCFFYPEQANTAALLQTNNWLPRRDVQFYWFNREYAAFSDYLAAMSARKRKNIKKERARVFASGISFHWLSGAEMNTELWQQFLRFYQATYAKRSGHYGYLNKHFFTVLGETMADNLLLLFAKQQEQIVAAALFFRDQQTLYGRYWGCEQEFDFLHFETCYYQGIDYCIRHKLKRFNAGVQGEHKVARGFTPVFTYGAYQILRPDFNAAIGDFLKQEDAYLEGYYQLMHTRLPFKVK</sequence>
<organism evidence="1 2">
    <name type="scientific">Thalassomonas actiniarum</name>
    <dbReference type="NCBI Taxonomy" id="485447"/>
    <lineage>
        <taxon>Bacteria</taxon>
        <taxon>Pseudomonadati</taxon>
        <taxon>Pseudomonadota</taxon>
        <taxon>Gammaproteobacteria</taxon>
        <taxon>Alteromonadales</taxon>
        <taxon>Colwelliaceae</taxon>
        <taxon>Thalassomonas</taxon>
    </lineage>
</organism>
<reference evidence="1 2" key="2">
    <citation type="journal article" date="2022" name="Mar. Drugs">
        <title>Bioassay-Guided Fractionation Leads to the Detection of Cholic Acid Generated by the Rare Thalassomonas sp.</title>
        <authorList>
            <person name="Pheiffer F."/>
            <person name="Schneider Y.K."/>
            <person name="Hansen E.H."/>
            <person name="Andersen J.H."/>
            <person name="Isaksson J."/>
            <person name="Busche T."/>
            <person name="R C."/>
            <person name="Kalinowski J."/>
            <person name="Zyl L.V."/>
            <person name="Trindade M."/>
        </authorList>
    </citation>
    <scope>NUCLEOTIDE SEQUENCE [LARGE SCALE GENOMIC DNA]</scope>
    <source>
        <strain evidence="1 2">A5K-106</strain>
    </source>
</reference>
<keyword evidence="2" id="KW-1185">Reference proteome</keyword>
<dbReference type="Pfam" id="PF04339">
    <property type="entry name" value="FemAB_like"/>
    <property type="match status" value="1"/>
</dbReference>
<dbReference type="Gene3D" id="3.40.630.30">
    <property type="match status" value="1"/>
</dbReference>
<dbReference type="SUPFAM" id="SSF55729">
    <property type="entry name" value="Acyl-CoA N-acyltransferases (Nat)"/>
    <property type="match status" value="1"/>
</dbReference>
<dbReference type="RefSeq" id="WP_044835170.1">
    <property type="nucleotide sequence ID" value="NZ_CP059735.1"/>
</dbReference>
<dbReference type="InterPro" id="IPR007434">
    <property type="entry name" value="FemAB-like"/>
</dbReference>
<dbReference type="InterPro" id="IPR016181">
    <property type="entry name" value="Acyl_CoA_acyltransferase"/>
</dbReference>
<accession>A0AAE9YVZ2</accession>
<dbReference type="PANTHER" id="PTHR47017">
    <property type="entry name" value="ACYL-COA"/>
    <property type="match status" value="1"/>
</dbReference>
<dbReference type="KEGG" id="tact:SG35_012435"/>
<dbReference type="AlphaFoldDB" id="A0AAE9YVZ2"/>
<reference evidence="1 2" key="1">
    <citation type="journal article" date="2015" name="Genome Announc.">
        <title>Draft Genome Sequences of Marine Isolates of Thalassomonas viridans and Thalassomonas actiniarum.</title>
        <authorList>
            <person name="Olonade I."/>
            <person name="van Zyl L.J."/>
            <person name="Trindade M."/>
        </authorList>
    </citation>
    <scope>NUCLEOTIDE SEQUENCE [LARGE SCALE GENOMIC DNA]</scope>
    <source>
        <strain evidence="1 2">A5K-106</strain>
    </source>
</reference>
<evidence type="ECO:0000313" key="2">
    <source>
        <dbReference type="Proteomes" id="UP000032568"/>
    </source>
</evidence>
<name>A0AAE9YVZ2_9GAMM</name>